<dbReference type="Gene3D" id="2.60.40.380">
    <property type="entry name" value="Purple acid phosphatase-like, N-terminal"/>
    <property type="match status" value="1"/>
</dbReference>
<evidence type="ECO:0000313" key="4">
    <source>
        <dbReference type="EMBL" id="KEO88873.1"/>
    </source>
</evidence>
<feature type="domain" description="Phospholipase D N-terminal" evidence="3">
    <location>
        <begin position="44"/>
        <end position="131"/>
    </location>
</feature>
<dbReference type="RefSeq" id="WP_034961700.1">
    <property type="nucleotide sequence ID" value="NZ_JMIW01000007.1"/>
</dbReference>
<keyword evidence="5" id="KW-1185">Reference proteome</keyword>
<name>A0A074MAK9_ERYLO</name>
<feature type="signal peptide" evidence="1">
    <location>
        <begin position="1"/>
        <end position="29"/>
    </location>
</feature>
<evidence type="ECO:0000259" key="3">
    <source>
        <dbReference type="Pfam" id="PF16655"/>
    </source>
</evidence>
<dbReference type="InterPro" id="IPR029052">
    <property type="entry name" value="Metallo-depent_PP-like"/>
</dbReference>
<keyword evidence="1" id="KW-0732">Signal</keyword>
<dbReference type="eggNOG" id="COG3540">
    <property type="taxonomic scope" value="Bacteria"/>
</dbReference>
<feature type="chain" id="PRO_5001699139" evidence="1">
    <location>
        <begin position="30"/>
        <end position="549"/>
    </location>
</feature>
<gene>
    <name evidence="4" type="ORF">EH31_15690</name>
</gene>
<dbReference type="InterPro" id="IPR038607">
    <property type="entry name" value="PhoD-like_sf"/>
</dbReference>
<dbReference type="Pfam" id="PF16655">
    <property type="entry name" value="PhoD_N"/>
    <property type="match status" value="1"/>
</dbReference>
<proteinExistence type="predicted"/>
<dbReference type="STRING" id="1044.EH31_15690"/>
<reference evidence="4 5" key="1">
    <citation type="submission" date="2014-04" db="EMBL/GenBank/DDBJ databases">
        <title>A comprehensive comparison of genomes of Erythrobacter spp. strains.</title>
        <authorList>
            <person name="Zheng Q."/>
        </authorList>
    </citation>
    <scope>NUCLEOTIDE SEQUENCE [LARGE SCALE GENOMIC DNA]</scope>
    <source>
        <strain evidence="4 5">DSM 6997</strain>
    </source>
</reference>
<dbReference type="PANTHER" id="PTHR43606">
    <property type="entry name" value="PHOSPHATASE, PUTATIVE (AFU_ORTHOLOGUE AFUA_6G08710)-RELATED"/>
    <property type="match status" value="1"/>
</dbReference>
<dbReference type="EMBL" id="JMIW01000007">
    <property type="protein sequence ID" value="KEO88873.1"/>
    <property type="molecule type" value="Genomic_DNA"/>
</dbReference>
<accession>A0A074MAK9</accession>
<dbReference type="InterPro" id="IPR018946">
    <property type="entry name" value="PhoD-like_MPP"/>
</dbReference>
<evidence type="ECO:0000259" key="2">
    <source>
        <dbReference type="Pfam" id="PF09423"/>
    </source>
</evidence>
<dbReference type="Pfam" id="PF09423">
    <property type="entry name" value="PhoD"/>
    <property type="match status" value="1"/>
</dbReference>
<dbReference type="InterPro" id="IPR032093">
    <property type="entry name" value="PhoD_N"/>
</dbReference>
<dbReference type="Proteomes" id="UP000027647">
    <property type="component" value="Unassembled WGS sequence"/>
</dbReference>
<evidence type="ECO:0000313" key="5">
    <source>
        <dbReference type="Proteomes" id="UP000027647"/>
    </source>
</evidence>
<sequence>MTKTSKSIGTPSVTRRGVFALAGASAAIAATPSVATTHGKGFTHSVASGEPQSASVLLWTRYVAGEETTLTWQVSPREDFADIVSEGEVVASATRDFCTKVIAKGLSADTWYFYRFMSPEGTVSPIGRTRTLPEGPTANFRMAVFSCANFGFGYFNAYAHAAEANDVDLAVHLGDYIYEYGGDTYPSENQRHPDRRVAPGGEIVALADYRLRYASYRADPDLQRLHQVLPMIAVWDDHESTNDSWKDGAQNHQPETEGDWEVRKAIAKQVYREWMPVSDEPYAAYDVGDLATLFRIDTRLEGREEQFDLVGMIRDSQGPDEIREIYRALREGAWSNPDRQLLGAPQEEWLIDGFASSKARGATWQVLIQQVLIGKLSAPQGIAGLLGDNVPEFARARLTAASLAAEVGLPLNMDAWDGYPAARDRVFDGALEANANLVVLAGDTHNAWEFALKHKGEPVGVEFATSSVSSPGFEGYLSGFPPKALAGLLVQTNEELQWADTSQRGYMVVELTPDAATSEWRFVKGIKTRSTEIAETRTAIAKPRPDFAT</sequence>
<comment type="caution">
    <text evidence="4">The sequence shown here is derived from an EMBL/GenBank/DDBJ whole genome shotgun (WGS) entry which is preliminary data.</text>
</comment>
<dbReference type="PANTHER" id="PTHR43606:SF2">
    <property type="entry name" value="ALKALINE PHOSPHATASE FAMILY PROTEIN (AFU_ORTHOLOGUE AFUA_5G03860)"/>
    <property type="match status" value="1"/>
</dbReference>
<protein>
    <submittedName>
        <fullName evidence="4">Alkaline phosphatase</fullName>
    </submittedName>
</protein>
<feature type="domain" description="PhoD-like phosphatase metallophosphatase" evidence="2">
    <location>
        <begin position="142"/>
        <end position="520"/>
    </location>
</feature>
<organism evidence="4 5">
    <name type="scientific">Erythrobacter longus</name>
    <dbReference type="NCBI Taxonomy" id="1044"/>
    <lineage>
        <taxon>Bacteria</taxon>
        <taxon>Pseudomonadati</taxon>
        <taxon>Pseudomonadota</taxon>
        <taxon>Alphaproteobacteria</taxon>
        <taxon>Sphingomonadales</taxon>
        <taxon>Erythrobacteraceae</taxon>
        <taxon>Erythrobacter/Porphyrobacter group</taxon>
        <taxon>Erythrobacter</taxon>
    </lineage>
</organism>
<dbReference type="OrthoDB" id="327733at2"/>
<dbReference type="InterPro" id="IPR052900">
    <property type="entry name" value="Phospholipid_Metab_Enz"/>
</dbReference>
<dbReference type="SUPFAM" id="SSF56300">
    <property type="entry name" value="Metallo-dependent phosphatases"/>
    <property type="match status" value="1"/>
</dbReference>
<evidence type="ECO:0000256" key="1">
    <source>
        <dbReference type="SAM" id="SignalP"/>
    </source>
</evidence>
<dbReference type="AlphaFoldDB" id="A0A074MAK9"/>
<dbReference type="Gene3D" id="3.60.21.70">
    <property type="entry name" value="PhoD-like phosphatase"/>
    <property type="match status" value="1"/>
</dbReference>
<dbReference type="CDD" id="cd07389">
    <property type="entry name" value="MPP_PhoD"/>
    <property type="match status" value="1"/>
</dbReference>